<comment type="caution">
    <text evidence="2">The sequence shown here is derived from an EMBL/GenBank/DDBJ whole genome shotgun (WGS) entry which is preliminary data.</text>
</comment>
<sequence length="322" mass="35354">MSLFAVQRSGPLRDLPLDRFLPPDPNIPQPSLPRPNKRPRSPDRPSLYSPAKKRILDEEGVFSLEKTLKSPFRGRTIATPIPLSGLLASSTAKKLDFGVPKKFSEPSESGTAVPAHNTSPARTLAPSPGLSSRATSTAKSTPRRGTAIGDDYFATPERISRPSSPVLISRDLPAASDPRSIHYPGFKVHQDPHIFVAEPVDLESLAGKEKEGAKENLPPKKKGKKSVDADASSLLMTPEGRKRELEKILKAKATPATPKKTSARERHEVTSPTPRRPLTGQPRSTGRRTPALTEQEKKQRRRMLQDEVEEARCLNDDDESLL</sequence>
<feature type="compositionally biased region" description="Pro residues" evidence="1">
    <location>
        <begin position="22"/>
        <end position="33"/>
    </location>
</feature>
<feature type="compositionally biased region" description="Basic and acidic residues" evidence="1">
    <location>
        <begin position="239"/>
        <end position="249"/>
    </location>
</feature>
<dbReference type="EMBL" id="JBANRG010000002">
    <property type="protein sequence ID" value="KAK7470426.1"/>
    <property type="molecule type" value="Genomic_DNA"/>
</dbReference>
<feature type="compositionally biased region" description="Polar residues" evidence="1">
    <location>
        <begin position="106"/>
        <end position="121"/>
    </location>
</feature>
<feature type="compositionally biased region" description="Low complexity" evidence="1">
    <location>
        <begin position="251"/>
        <end position="260"/>
    </location>
</feature>
<accession>A0ABR1K062</accession>
<organism evidence="2 3">
    <name type="scientific">Marasmiellus scandens</name>
    <dbReference type="NCBI Taxonomy" id="2682957"/>
    <lineage>
        <taxon>Eukaryota</taxon>
        <taxon>Fungi</taxon>
        <taxon>Dikarya</taxon>
        <taxon>Basidiomycota</taxon>
        <taxon>Agaricomycotina</taxon>
        <taxon>Agaricomycetes</taxon>
        <taxon>Agaricomycetidae</taxon>
        <taxon>Agaricales</taxon>
        <taxon>Marasmiineae</taxon>
        <taxon>Omphalotaceae</taxon>
        <taxon>Marasmiellus</taxon>
    </lineage>
</organism>
<reference evidence="2 3" key="1">
    <citation type="submission" date="2024-01" db="EMBL/GenBank/DDBJ databases">
        <title>A draft genome for the cacao thread blight pathogen Marasmiellus scandens.</title>
        <authorList>
            <person name="Baruah I.K."/>
            <person name="Leung J."/>
            <person name="Bukari Y."/>
            <person name="Amoako-Attah I."/>
            <person name="Meinhardt L.W."/>
            <person name="Bailey B.A."/>
            <person name="Cohen S.P."/>
        </authorList>
    </citation>
    <scope>NUCLEOTIDE SEQUENCE [LARGE SCALE GENOMIC DNA]</scope>
    <source>
        <strain evidence="2 3">GH-19</strain>
    </source>
</reference>
<feature type="compositionally biased region" description="Basic and acidic residues" evidence="1">
    <location>
        <begin position="206"/>
        <end position="218"/>
    </location>
</feature>
<gene>
    <name evidence="2" type="ORF">VKT23_001852</name>
</gene>
<evidence type="ECO:0000313" key="2">
    <source>
        <dbReference type="EMBL" id="KAK7470426.1"/>
    </source>
</evidence>
<keyword evidence="3" id="KW-1185">Reference proteome</keyword>
<evidence type="ECO:0000256" key="1">
    <source>
        <dbReference type="SAM" id="MobiDB-lite"/>
    </source>
</evidence>
<evidence type="ECO:0000313" key="3">
    <source>
        <dbReference type="Proteomes" id="UP001498398"/>
    </source>
</evidence>
<proteinExistence type="predicted"/>
<protein>
    <submittedName>
        <fullName evidence="2">Uncharacterized protein</fullName>
    </submittedName>
</protein>
<feature type="region of interest" description="Disordered" evidence="1">
    <location>
        <begin position="1"/>
        <end position="52"/>
    </location>
</feature>
<feature type="region of interest" description="Disordered" evidence="1">
    <location>
        <begin position="206"/>
        <end position="322"/>
    </location>
</feature>
<feature type="compositionally biased region" description="Polar residues" evidence="1">
    <location>
        <begin position="129"/>
        <end position="140"/>
    </location>
</feature>
<name>A0ABR1K062_9AGAR</name>
<feature type="region of interest" description="Disordered" evidence="1">
    <location>
        <begin position="99"/>
        <end position="171"/>
    </location>
</feature>
<dbReference type="Proteomes" id="UP001498398">
    <property type="component" value="Unassembled WGS sequence"/>
</dbReference>